<keyword evidence="3" id="KW-1185">Reference proteome</keyword>
<comment type="caution">
    <text evidence="2">The sequence shown here is derived from an EMBL/GenBank/DDBJ whole genome shotgun (WGS) entry which is preliminary data.</text>
</comment>
<reference evidence="3" key="1">
    <citation type="journal article" date="2018" name="Front. Microbiol.">
        <title>Genome-Based Analysis Reveals the Taxonomy and Diversity of the Family Idiomarinaceae.</title>
        <authorList>
            <person name="Liu Y."/>
            <person name="Lai Q."/>
            <person name="Shao Z."/>
        </authorList>
    </citation>
    <scope>NUCLEOTIDE SEQUENCE [LARGE SCALE GENOMIC DNA]</scope>
    <source>
        <strain evidence="3">PO-M2</strain>
    </source>
</reference>
<dbReference type="InterPro" id="IPR047197">
    <property type="entry name" value="THYN1-like_EVE"/>
</dbReference>
<dbReference type="CDD" id="cd21133">
    <property type="entry name" value="EVE"/>
    <property type="match status" value="1"/>
</dbReference>
<name>A0A432Y363_9GAMM</name>
<dbReference type="PANTHER" id="PTHR14087:SF7">
    <property type="entry name" value="THYMOCYTE NUCLEAR PROTEIN 1"/>
    <property type="match status" value="1"/>
</dbReference>
<dbReference type="Pfam" id="PF01878">
    <property type="entry name" value="EVE"/>
    <property type="match status" value="1"/>
</dbReference>
<accession>A0A432Y363</accession>
<sequence length="152" mass="17189">MKYWLVKTEPDECSIDDIGKAGDKGMVWDGVRNYQARNFLRDMNVGDHVFIYHSSCAKVGIVGLAEVIEEAFVDPLQFEPNSPYFDAKSTHEAPRWSAIKLRFIRKFSGVLTLQQLKQLPTLADNPLVQKGSRLSVVPFAKAEYQAVLKQLT</sequence>
<dbReference type="InterPro" id="IPR002740">
    <property type="entry name" value="EVE_domain"/>
</dbReference>
<organism evidence="2 3">
    <name type="scientific">Pseudidiomarina homiensis</name>
    <dbReference type="NCBI Taxonomy" id="364198"/>
    <lineage>
        <taxon>Bacteria</taxon>
        <taxon>Pseudomonadati</taxon>
        <taxon>Pseudomonadota</taxon>
        <taxon>Gammaproteobacteria</taxon>
        <taxon>Alteromonadales</taxon>
        <taxon>Idiomarinaceae</taxon>
        <taxon>Pseudidiomarina</taxon>
    </lineage>
</organism>
<feature type="domain" description="EVE" evidence="1">
    <location>
        <begin position="2"/>
        <end position="149"/>
    </location>
</feature>
<dbReference type="PANTHER" id="PTHR14087">
    <property type="entry name" value="THYMOCYTE NUCLEAR PROTEIN 1"/>
    <property type="match status" value="1"/>
</dbReference>
<dbReference type="AlphaFoldDB" id="A0A432Y363"/>
<proteinExistence type="predicted"/>
<dbReference type="SUPFAM" id="SSF88697">
    <property type="entry name" value="PUA domain-like"/>
    <property type="match status" value="1"/>
</dbReference>
<dbReference type="InterPro" id="IPR015947">
    <property type="entry name" value="PUA-like_sf"/>
</dbReference>
<gene>
    <name evidence="2" type="ORF">CWI70_01030</name>
</gene>
<dbReference type="Proteomes" id="UP000287649">
    <property type="component" value="Unassembled WGS sequence"/>
</dbReference>
<dbReference type="Gene3D" id="3.10.590.10">
    <property type="entry name" value="ph1033 like domains"/>
    <property type="match status" value="1"/>
</dbReference>
<evidence type="ECO:0000259" key="1">
    <source>
        <dbReference type="Pfam" id="PF01878"/>
    </source>
</evidence>
<protein>
    <submittedName>
        <fullName evidence="2">EVE domain-containing protein</fullName>
    </submittedName>
</protein>
<evidence type="ECO:0000313" key="3">
    <source>
        <dbReference type="Proteomes" id="UP000287649"/>
    </source>
</evidence>
<dbReference type="EMBL" id="PIPX01000001">
    <property type="protein sequence ID" value="RUO55398.1"/>
    <property type="molecule type" value="Genomic_DNA"/>
</dbReference>
<dbReference type="InterPro" id="IPR052181">
    <property type="entry name" value="5hmC_binding"/>
</dbReference>
<dbReference type="RefSeq" id="WP_126769743.1">
    <property type="nucleotide sequence ID" value="NZ_JANQBU010000001.1"/>
</dbReference>
<dbReference type="OrthoDB" id="9791347at2"/>
<evidence type="ECO:0000313" key="2">
    <source>
        <dbReference type="EMBL" id="RUO55398.1"/>
    </source>
</evidence>